<evidence type="ECO:0000313" key="2">
    <source>
        <dbReference type="Proteomes" id="UP000324797"/>
    </source>
</evidence>
<sequence length="123" mass="13442">MKSVLLFLAMIGGQTTIPVSERVPQLNVEATCRATVATDKAMGLDLPQTYDDCMRDENSALQQLNSVWLTNSDSLRNRCEGEATAGGSDSYVDLLTCMQMADWVKSTPDAPKLRGASKNRNKL</sequence>
<gene>
    <name evidence="1" type="ORF">FXV83_13325</name>
</gene>
<dbReference type="EMBL" id="VSTH01000044">
    <property type="protein sequence ID" value="TYO66045.1"/>
    <property type="molecule type" value="Genomic_DNA"/>
</dbReference>
<accession>A0A5S4YRQ1</accession>
<organism evidence="1 2">
    <name type="scientific">Bradyrhizobium hipponense</name>
    <dbReference type="NCBI Taxonomy" id="2605638"/>
    <lineage>
        <taxon>Bacteria</taxon>
        <taxon>Pseudomonadati</taxon>
        <taxon>Pseudomonadota</taxon>
        <taxon>Alphaproteobacteria</taxon>
        <taxon>Hyphomicrobiales</taxon>
        <taxon>Nitrobacteraceae</taxon>
        <taxon>Bradyrhizobium</taxon>
    </lineage>
</organism>
<dbReference type="RefSeq" id="WP_148739633.1">
    <property type="nucleotide sequence ID" value="NZ_VSTH01000044.1"/>
</dbReference>
<protein>
    <submittedName>
        <fullName evidence="1">Uncharacterized protein</fullName>
    </submittedName>
</protein>
<dbReference type="Proteomes" id="UP000324797">
    <property type="component" value="Unassembled WGS sequence"/>
</dbReference>
<dbReference type="AlphaFoldDB" id="A0A5S4YRQ1"/>
<comment type="caution">
    <text evidence="1">The sequence shown here is derived from an EMBL/GenBank/DDBJ whole genome shotgun (WGS) entry which is preliminary data.</text>
</comment>
<evidence type="ECO:0000313" key="1">
    <source>
        <dbReference type="EMBL" id="TYO66045.1"/>
    </source>
</evidence>
<keyword evidence="2" id="KW-1185">Reference proteome</keyword>
<name>A0A5S4YRQ1_9BRAD</name>
<proteinExistence type="predicted"/>
<reference evidence="1 2" key="1">
    <citation type="submission" date="2019-08" db="EMBL/GenBank/DDBJ databases">
        <title>Bradyrhizobium hipponensis sp. nov., a rhizobium isolated from a Lupinus angustifolius root nodule in Tunisia.</title>
        <authorList>
            <person name="Off K."/>
            <person name="Rejili M."/>
            <person name="Mars M."/>
            <person name="Brachmann A."/>
            <person name="Marin M."/>
        </authorList>
    </citation>
    <scope>NUCLEOTIDE SEQUENCE [LARGE SCALE GENOMIC DNA]</scope>
    <source>
        <strain evidence="2">aSej3</strain>
    </source>
</reference>